<dbReference type="Pfam" id="PF08614">
    <property type="entry name" value="ATG16"/>
    <property type="match status" value="1"/>
</dbReference>
<evidence type="ECO:0000256" key="1">
    <source>
        <dbReference type="SAM" id="Coils"/>
    </source>
</evidence>
<dbReference type="Proteomes" id="UP001311799">
    <property type="component" value="Unassembled WGS sequence"/>
</dbReference>
<sequence>MEKKDWESLIIKRAIERNNPTLSDLLEIYGSYNQLKNELRIRTGGNNLHDNGLKTHVRDLSQINEEKKCYKSNKGRNALEECNSGYSPDICQGEPGDNLEPMTTNTKYLESKLLQLQQELTNSYRNKLNFDNSIHNLKERIEQLEAELAEKETVIRSLEKRVTK</sequence>
<feature type="coiled-coil region" evidence="1">
    <location>
        <begin position="127"/>
        <end position="161"/>
    </location>
</feature>
<dbReference type="AlphaFoldDB" id="A0AAV9Y0M7"/>
<feature type="domain" description="Autophagy-related protein 16" evidence="2">
    <location>
        <begin position="75"/>
        <end position="163"/>
    </location>
</feature>
<organism evidence="3 4">
    <name type="scientific">Cryptosporidium xiaoi</name>
    <dbReference type="NCBI Taxonomy" id="659607"/>
    <lineage>
        <taxon>Eukaryota</taxon>
        <taxon>Sar</taxon>
        <taxon>Alveolata</taxon>
        <taxon>Apicomplexa</taxon>
        <taxon>Conoidasida</taxon>
        <taxon>Coccidia</taxon>
        <taxon>Eucoccidiorida</taxon>
        <taxon>Eimeriorina</taxon>
        <taxon>Cryptosporidiidae</taxon>
        <taxon>Cryptosporidium</taxon>
    </lineage>
</organism>
<evidence type="ECO:0000313" key="3">
    <source>
        <dbReference type="EMBL" id="KAK6590020.1"/>
    </source>
</evidence>
<evidence type="ECO:0000259" key="2">
    <source>
        <dbReference type="Pfam" id="PF08614"/>
    </source>
</evidence>
<keyword evidence="4" id="KW-1185">Reference proteome</keyword>
<proteinExistence type="predicted"/>
<dbReference type="EMBL" id="JAWDEY010000010">
    <property type="protein sequence ID" value="KAK6590020.1"/>
    <property type="molecule type" value="Genomic_DNA"/>
</dbReference>
<accession>A0AAV9Y0M7</accession>
<gene>
    <name evidence="3" type="ORF">RS030_192803</name>
</gene>
<comment type="caution">
    <text evidence="3">The sequence shown here is derived from an EMBL/GenBank/DDBJ whole genome shotgun (WGS) entry which is preliminary data.</text>
</comment>
<dbReference type="SUPFAM" id="SSF57997">
    <property type="entry name" value="Tropomyosin"/>
    <property type="match status" value="1"/>
</dbReference>
<evidence type="ECO:0000313" key="4">
    <source>
        <dbReference type="Proteomes" id="UP001311799"/>
    </source>
</evidence>
<dbReference type="InterPro" id="IPR013923">
    <property type="entry name" value="Autophagy-rel_prot_16_dom"/>
</dbReference>
<reference evidence="3 4" key="1">
    <citation type="submission" date="2023-10" db="EMBL/GenBank/DDBJ databases">
        <title>Comparative genomics analysis reveals potential genetic determinants of host preference in Cryptosporidium xiaoi.</title>
        <authorList>
            <person name="Xiao L."/>
            <person name="Li J."/>
        </authorList>
    </citation>
    <scope>NUCLEOTIDE SEQUENCE [LARGE SCALE GENOMIC DNA]</scope>
    <source>
        <strain evidence="3 4">52996</strain>
    </source>
</reference>
<protein>
    <recommendedName>
        <fullName evidence="2">Autophagy-related protein 16 domain-containing protein</fullName>
    </recommendedName>
</protein>
<name>A0AAV9Y0M7_9CRYT</name>
<keyword evidence="1" id="KW-0175">Coiled coil</keyword>